<dbReference type="Proteomes" id="UP000887564">
    <property type="component" value="Unplaced"/>
</dbReference>
<dbReference type="WBParaSite" id="PEQ_0000018201-mRNA-1">
    <property type="protein sequence ID" value="PEQ_0000018201-mRNA-1"/>
    <property type="gene ID" value="PEQ_0000018201"/>
</dbReference>
<sequence length="41" mass="4780">MSHKTSPLSHHRLFLPVEQLHRASSEVFASRCVEWRNAVVH</sequence>
<evidence type="ECO:0000313" key="2">
    <source>
        <dbReference type="WBParaSite" id="PEQ_0000018201-mRNA-1"/>
    </source>
</evidence>
<reference evidence="2" key="1">
    <citation type="submission" date="2022-11" db="UniProtKB">
        <authorList>
            <consortium name="WormBaseParasite"/>
        </authorList>
    </citation>
    <scope>IDENTIFICATION</scope>
</reference>
<evidence type="ECO:0000313" key="1">
    <source>
        <dbReference type="Proteomes" id="UP000887564"/>
    </source>
</evidence>
<protein>
    <submittedName>
        <fullName evidence="2">Uncharacterized protein</fullName>
    </submittedName>
</protein>
<proteinExistence type="predicted"/>
<accession>A0A914R157</accession>
<name>A0A914R157_PAREQ</name>
<keyword evidence="1" id="KW-1185">Reference proteome</keyword>
<organism evidence="1 2">
    <name type="scientific">Parascaris equorum</name>
    <name type="common">Equine roundworm</name>
    <dbReference type="NCBI Taxonomy" id="6256"/>
    <lineage>
        <taxon>Eukaryota</taxon>
        <taxon>Metazoa</taxon>
        <taxon>Ecdysozoa</taxon>
        <taxon>Nematoda</taxon>
        <taxon>Chromadorea</taxon>
        <taxon>Rhabditida</taxon>
        <taxon>Spirurina</taxon>
        <taxon>Ascaridomorpha</taxon>
        <taxon>Ascaridoidea</taxon>
        <taxon>Ascarididae</taxon>
        <taxon>Parascaris</taxon>
    </lineage>
</organism>
<dbReference type="AlphaFoldDB" id="A0A914R157"/>